<dbReference type="GO" id="GO:0003677">
    <property type="term" value="F:DNA binding"/>
    <property type="evidence" value="ECO:0007669"/>
    <property type="project" value="UniProtKB-UniRule"/>
</dbReference>
<evidence type="ECO:0000256" key="3">
    <source>
        <dbReference type="ARBA" id="ARBA00023125"/>
    </source>
</evidence>
<keyword evidence="2" id="KW-0805">Transcription regulation</keyword>
<dbReference type="InterPro" id="IPR050624">
    <property type="entry name" value="HTH-type_Tx_Regulator"/>
</dbReference>
<proteinExistence type="predicted"/>
<keyword evidence="3 5" id="KW-0238">DNA-binding</keyword>
<dbReference type="Pfam" id="PF13977">
    <property type="entry name" value="TetR_C_6"/>
    <property type="match status" value="1"/>
</dbReference>
<evidence type="ECO:0000313" key="8">
    <source>
        <dbReference type="Proteomes" id="UP000298210"/>
    </source>
</evidence>
<sequence>MNKTEERKIQVLKGAFKAIQSSGYHNLTLNDIANAAGFSKGVVSYYFDNKETILAELLSWLTEKIYQNEKDAINGEQTSEEMLHSYINAVFFSPNKNKAFYKVYLEFLSNALHNERFREINYQFHRNCWELISSIIEKGKEEGRWNGENNTLLVKGVRSIIDGCILQWLMDNDKESYKEYRDICFKSIRALLTRGI</sequence>
<dbReference type="RefSeq" id="WP_134258770.1">
    <property type="nucleotide sequence ID" value="NZ_LDIM01000006.1"/>
</dbReference>
<reference evidence="7 8" key="1">
    <citation type="submission" date="2019-03" db="EMBL/GenBank/DDBJ databases">
        <authorList>
            <person name="Liu G."/>
        </authorList>
    </citation>
    <scope>NUCLEOTIDE SEQUENCE [LARGE SCALE GENOMIC DNA]</scope>
    <source>
        <strain evidence="7 8">DSM 19099</strain>
    </source>
</reference>
<dbReference type="SUPFAM" id="SSF46689">
    <property type="entry name" value="Homeodomain-like"/>
    <property type="match status" value="1"/>
</dbReference>
<dbReference type="InterPro" id="IPR039538">
    <property type="entry name" value="BetI_C"/>
</dbReference>
<accession>A0A4Y7WKH0</accession>
<evidence type="ECO:0000256" key="1">
    <source>
        <dbReference type="ARBA" id="ARBA00022491"/>
    </source>
</evidence>
<gene>
    <name evidence="7" type="ORF">E2L03_06640</name>
</gene>
<feature type="domain" description="HTH tetR-type" evidence="6">
    <location>
        <begin position="5"/>
        <end position="65"/>
    </location>
</feature>
<evidence type="ECO:0000256" key="4">
    <source>
        <dbReference type="ARBA" id="ARBA00023163"/>
    </source>
</evidence>
<dbReference type="Pfam" id="PF00440">
    <property type="entry name" value="TetR_N"/>
    <property type="match status" value="1"/>
</dbReference>
<dbReference type="PANTHER" id="PTHR43479:SF11">
    <property type="entry name" value="ACREF_ENVCD OPERON REPRESSOR-RELATED"/>
    <property type="match status" value="1"/>
</dbReference>
<dbReference type="InterPro" id="IPR001647">
    <property type="entry name" value="HTH_TetR"/>
</dbReference>
<comment type="caution">
    <text evidence="7">The sequence shown here is derived from an EMBL/GenBank/DDBJ whole genome shotgun (WGS) entry which is preliminary data.</text>
</comment>
<evidence type="ECO:0000256" key="5">
    <source>
        <dbReference type="PROSITE-ProRule" id="PRU00335"/>
    </source>
</evidence>
<name>A0A4Y7WKH0_9BACI</name>
<keyword evidence="4" id="KW-0804">Transcription</keyword>
<dbReference type="SUPFAM" id="SSF48498">
    <property type="entry name" value="Tetracyclin repressor-like, C-terminal domain"/>
    <property type="match status" value="1"/>
</dbReference>
<evidence type="ECO:0000256" key="2">
    <source>
        <dbReference type="ARBA" id="ARBA00023015"/>
    </source>
</evidence>
<dbReference type="PROSITE" id="PS50977">
    <property type="entry name" value="HTH_TETR_2"/>
    <property type="match status" value="1"/>
</dbReference>
<dbReference type="PRINTS" id="PR00455">
    <property type="entry name" value="HTHTETR"/>
</dbReference>
<dbReference type="InterPro" id="IPR036271">
    <property type="entry name" value="Tet_transcr_reg_TetR-rel_C_sf"/>
</dbReference>
<keyword evidence="1" id="KW-0678">Repressor</keyword>
<dbReference type="InterPro" id="IPR009057">
    <property type="entry name" value="Homeodomain-like_sf"/>
</dbReference>
<dbReference type="PANTHER" id="PTHR43479">
    <property type="entry name" value="ACREF/ENVCD OPERON REPRESSOR-RELATED"/>
    <property type="match status" value="1"/>
</dbReference>
<evidence type="ECO:0000313" key="7">
    <source>
        <dbReference type="EMBL" id="TES49156.1"/>
    </source>
</evidence>
<dbReference type="Gene3D" id="1.10.357.10">
    <property type="entry name" value="Tetracycline Repressor, domain 2"/>
    <property type="match status" value="1"/>
</dbReference>
<organism evidence="7 8">
    <name type="scientific">Shouchella lehensis</name>
    <dbReference type="NCBI Taxonomy" id="300825"/>
    <lineage>
        <taxon>Bacteria</taxon>
        <taxon>Bacillati</taxon>
        <taxon>Bacillota</taxon>
        <taxon>Bacilli</taxon>
        <taxon>Bacillales</taxon>
        <taxon>Bacillaceae</taxon>
        <taxon>Shouchella</taxon>
    </lineage>
</organism>
<protein>
    <submittedName>
        <fullName evidence="7">TetR/AcrR family transcriptional regulator</fullName>
    </submittedName>
</protein>
<dbReference type="Proteomes" id="UP000298210">
    <property type="component" value="Unassembled WGS sequence"/>
</dbReference>
<dbReference type="AlphaFoldDB" id="A0A4Y7WKH0"/>
<evidence type="ECO:0000259" key="6">
    <source>
        <dbReference type="PROSITE" id="PS50977"/>
    </source>
</evidence>
<dbReference type="EMBL" id="SNUX01000002">
    <property type="protein sequence ID" value="TES49156.1"/>
    <property type="molecule type" value="Genomic_DNA"/>
</dbReference>
<feature type="DNA-binding region" description="H-T-H motif" evidence="5">
    <location>
        <begin position="28"/>
        <end position="47"/>
    </location>
</feature>